<dbReference type="PANTHER" id="PTHR38793">
    <property type="entry name" value="SLATT_FUNGAL DOMAIN-CONTAINING PROTEIN-RELATED"/>
    <property type="match status" value="1"/>
</dbReference>
<keyword evidence="2" id="KW-1133">Transmembrane helix</keyword>
<organism evidence="4 5">
    <name type="scientific">Metarhizium robertsii</name>
    <dbReference type="NCBI Taxonomy" id="568076"/>
    <lineage>
        <taxon>Eukaryota</taxon>
        <taxon>Fungi</taxon>
        <taxon>Dikarya</taxon>
        <taxon>Ascomycota</taxon>
        <taxon>Pezizomycotina</taxon>
        <taxon>Sordariomycetes</taxon>
        <taxon>Hypocreomycetidae</taxon>
        <taxon>Hypocreales</taxon>
        <taxon>Clavicipitaceae</taxon>
        <taxon>Metarhizium</taxon>
    </lineage>
</organism>
<feature type="transmembrane region" description="Helical" evidence="2">
    <location>
        <begin position="134"/>
        <end position="158"/>
    </location>
</feature>
<dbReference type="Pfam" id="PF18142">
    <property type="entry name" value="SLATT_fungal"/>
    <property type="match status" value="1"/>
</dbReference>
<reference evidence="4 5" key="1">
    <citation type="submission" date="2014-02" db="EMBL/GenBank/DDBJ databases">
        <title>The genome sequence of the entomopathogenic fungus Metarhizium robertsii ARSEF 2575.</title>
        <authorList>
            <person name="Giuliano Garisto Donzelli B."/>
            <person name="Roe B.A."/>
            <person name="Macmil S.L."/>
            <person name="Krasnoff S.B."/>
            <person name="Gibson D.M."/>
        </authorList>
    </citation>
    <scope>NUCLEOTIDE SEQUENCE [LARGE SCALE GENOMIC DNA]</scope>
    <source>
        <strain evidence="4 5">ARSEF 2575</strain>
    </source>
</reference>
<dbReference type="Proteomes" id="UP000030151">
    <property type="component" value="Unassembled WGS sequence"/>
</dbReference>
<feature type="compositionally biased region" description="Basic and acidic residues" evidence="1">
    <location>
        <begin position="35"/>
        <end position="48"/>
    </location>
</feature>
<evidence type="ECO:0000313" key="4">
    <source>
        <dbReference type="EMBL" id="EXV01715.1"/>
    </source>
</evidence>
<name>A0A0A1UVU4_9HYPO</name>
<dbReference type="EMBL" id="JELW01000007">
    <property type="protein sequence ID" value="EXV01715.1"/>
    <property type="molecule type" value="Genomic_DNA"/>
</dbReference>
<proteinExistence type="predicted"/>
<feature type="transmembrane region" description="Helical" evidence="2">
    <location>
        <begin position="164"/>
        <end position="181"/>
    </location>
</feature>
<protein>
    <recommendedName>
        <fullName evidence="3">SMODS and SLOG-associating 2TM effector domain-containing protein</fullName>
    </recommendedName>
</protein>
<evidence type="ECO:0000256" key="1">
    <source>
        <dbReference type="SAM" id="MobiDB-lite"/>
    </source>
</evidence>
<gene>
    <name evidence="4" type="ORF">X797_005233</name>
</gene>
<dbReference type="PANTHER" id="PTHR38793:SF1">
    <property type="entry name" value="SMODS AND SLOG-ASSOCIATING 2TM EFFECTOR DOMAIN-CONTAINING PROTEIN"/>
    <property type="match status" value="1"/>
</dbReference>
<keyword evidence="2" id="KW-0812">Transmembrane</keyword>
<feature type="domain" description="SMODS and SLOG-associating 2TM effector" evidence="3">
    <location>
        <begin position="118"/>
        <end position="235"/>
    </location>
</feature>
<sequence length="294" mass="31709">MASKVKPGVTSTGIIPVIPPIPLSVPAQGSRGSNPRKDPSEGKNRESVPTKLDPSLPITHDPNAHQKIVRHRFLSSAEWTVIANGIGGLKDGESHQPTHPAHGLWPPLGMPRGLYREVVAHKYRFYFLFHFTSVLRWMLMVVQLLIGAALTALGAMSLANGTPITILAAVNTAMAGFLALLHNSGLPDRYRNDMAEFEEIEDHIKEVLNSSIVPAGQTAEQVLAEFFDRYREAKSTVAVNMPANYASKQMLSPEKQINKGSFNPGPGTGPVPANRNAKGSYANVHSGTDNGAQA</sequence>
<evidence type="ECO:0000259" key="3">
    <source>
        <dbReference type="Pfam" id="PF18142"/>
    </source>
</evidence>
<feature type="compositionally biased region" description="Polar residues" evidence="1">
    <location>
        <begin position="283"/>
        <end position="294"/>
    </location>
</feature>
<feature type="region of interest" description="Disordered" evidence="1">
    <location>
        <begin position="256"/>
        <end position="294"/>
    </location>
</feature>
<evidence type="ECO:0000256" key="2">
    <source>
        <dbReference type="SAM" id="Phobius"/>
    </source>
</evidence>
<dbReference type="OrthoDB" id="5398270at2759"/>
<evidence type="ECO:0000313" key="5">
    <source>
        <dbReference type="Proteomes" id="UP000030151"/>
    </source>
</evidence>
<dbReference type="InterPro" id="IPR041622">
    <property type="entry name" value="SLATT_fungi"/>
</dbReference>
<keyword evidence="2" id="KW-0472">Membrane</keyword>
<dbReference type="AlphaFoldDB" id="A0A0A1UVU4"/>
<accession>A0A0A1UVU4</accession>
<feature type="region of interest" description="Disordered" evidence="1">
    <location>
        <begin position="1"/>
        <end position="61"/>
    </location>
</feature>
<dbReference type="eggNOG" id="ENOG502RJMA">
    <property type="taxonomic scope" value="Eukaryota"/>
</dbReference>
<dbReference type="HOGENOM" id="CLU_080475_1_0_1"/>
<comment type="caution">
    <text evidence="4">The sequence shown here is derived from an EMBL/GenBank/DDBJ whole genome shotgun (WGS) entry which is preliminary data.</text>
</comment>
<dbReference type="NCBIfam" id="NF033635">
    <property type="entry name" value="SLATT_fungal"/>
    <property type="match status" value="1"/>
</dbReference>